<dbReference type="Proteomes" id="UP000654075">
    <property type="component" value="Unassembled WGS sequence"/>
</dbReference>
<accession>A0A813HUJ1</accession>
<comment type="caution">
    <text evidence="1">The sequence shown here is derived from an EMBL/GenBank/DDBJ whole genome shotgun (WGS) entry which is preliminary data.</text>
</comment>
<proteinExistence type="predicted"/>
<reference evidence="1" key="1">
    <citation type="submission" date="2021-02" db="EMBL/GenBank/DDBJ databases">
        <authorList>
            <person name="Dougan E. K."/>
            <person name="Rhodes N."/>
            <person name="Thang M."/>
            <person name="Chan C."/>
        </authorList>
    </citation>
    <scope>NUCLEOTIDE SEQUENCE</scope>
</reference>
<dbReference type="EMBL" id="CAJNNV010033067">
    <property type="protein sequence ID" value="CAE8642017.1"/>
    <property type="molecule type" value="Genomic_DNA"/>
</dbReference>
<gene>
    <name evidence="1" type="ORF">PGLA1383_LOCUS56570</name>
</gene>
<name>A0A813HUJ1_POLGL</name>
<evidence type="ECO:0000313" key="2">
    <source>
        <dbReference type="Proteomes" id="UP000654075"/>
    </source>
</evidence>
<protein>
    <submittedName>
        <fullName evidence="1">Uncharacterized protein</fullName>
    </submittedName>
</protein>
<dbReference type="AlphaFoldDB" id="A0A813HUJ1"/>
<keyword evidence="2" id="KW-1185">Reference proteome</keyword>
<sequence>MSNSSANSSALLGGMVPLVIRGGFGSRSVWASTLRQTPGSSEDARQNACRETTSLAFTAHSSAAKDGLLNLTCFGTWASLLTTLGRLDLPIVILARLLSTEASLTSDGEVARYVAFNTLPFSMIIGSMKLYSTVLGGDFDRRQWSAMNSMCQVLPAAVREFIRLYLISGMDFVDFWYALVWVLPLWNSFDRRVDSILQPELSGEVAWGTCLLEASWMSGFFLSLP</sequence>
<evidence type="ECO:0000313" key="1">
    <source>
        <dbReference type="EMBL" id="CAE8642017.1"/>
    </source>
</evidence>
<organism evidence="1 2">
    <name type="scientific">Polarella glacialis</name>
    <name type="common">Dinoflagellate</name>
    <dbReference type="NCBI Taxonomy" id="89957"/>
    <lineage>
        <taxon>Eukaryota</taxon>
        <taxon>Sar</taxon>
        <taxon>Alveolata</taxon>
        <taxon>Dinophyceae</taxon>
        <taxon>Suessiales</taxon>
        <taxon>Suessiaceae</taxon>
        <taxon>Polarella</taxon>
    </lineage>
</organism>